<dbReference type="EMBL" id="CAJVAX010000020">
    <property type="protein sequence ID" value="CAG7654048.1"/>
    <property type="molecule type" value="Genomic_DNA"/>
</dbReference>
<proteinExistence type="predicted"/>
<evidence type="ECO:0000313" key="2">
    <source>
        <dbReference type="EMBL" id="CAG7654048.1"/>
    </source>
</evidence>
<sequence>MAHGAVARGVRGPAQGRHRASVHGRVHRRHHRGRVRVPGVRRRALPLRHEVRVPLRLAVVLRPGRHRRRRADRGPLDGHGPRRGALRALRLAPGPRLRGRGLRHAHRPALLHQLDLAQARPQGVAAPARQG</sequence>
<gene>
    <name evidence="2" type="ORF">SBRY_60345</name>
</gene>
<keyword evidence="3" id="KW-1185">Reference proteome</keyword>
<organism evidence="2 3">
    <name type="scientific">Actinacidiphila bryophytorum</name>
    <dbReference type="NCBI Taxonomy" id="1436133"/>
    <lineage>
        <taxon>Bacteria</taxon>
        <taxon>Bacillati</taxon>
        <taxon>Actinomycetota</taxon>
        <taxon>Actinomycetes</taxon>
        <taxon>Kitasatosporales</taxon>
        <taxon>Streptomycetaceae</taxon>
        <taxon>Actinacidiphila</taxon>
    </lineage>
</organism>
<evidence type="ECO:0000313" key="3">
    <source>
        <dbReference type="Proteomes" id="UP001153328"/>
    </source>
</evidence>
<name>A0A9W4H6E9_9ACTN</name>
<feature type="compositionally biased region" description="Basic residues" evidence="1">
    <location>
        <begin position="16"/>
        <end position="40"/>
    </location>
</feature>
<protein>
    <submittedName>
        <fullName evidence="2">Uncharacterized protein</fullName>
    </submittedName>
</protein>
<reference evidence="2" key="1">
    <citation type="submission" date="2021-06" db="EMBL/GenBank/DDBJ databases">
        <authorList>
            <person name="Arsene-Ploetze F."/>
        </authorList>
    </citation>
    <scope>NUCLEOTIDE SEQUENCE</scope>
    <source>
        <strain evidence="2">SBRY1</strain>
    </source>
</reference>
<comment type="caution">
    <text evidence="2">The sequence shown here is derived from an EMBL/GenBank/DDBJ whole genome shotgun (WGS) entry which is preliminary data.</text>
</comment>
<dbReference type="Proteomes" id="UP001153328">
    <property type="component" value="Unassembled WGS sequence"/>
</dbReference>
<evidence type="ECO:0000256" key="1">
    <source>
        <dbReference type="SAM" id="MobiDB-lite"/>
    </source>
</evidence>
<feature type="region of interest" description="Disordered" evidence="1">
    <location>
        <begin position="1"/>
        <end position="40"/>
    </location>
</feature>
<dbReference type="AlphaFoldDB" id="A0A9W4H6E9"/>
<feature type="region of interest" description="Disordered" evidence="1">
    <location>
        <begin position="65"/>
        <end position="87"/>
    </location>
</feature>
<accession>A0A9W4H6E9</accession>